<dbReference type="SUPFAM" id="SSF50978">
    <property type="entry name" value="WD40 repeat-like"/>
    <property type="match status" value="1"/>
</dbReference>
<dbReference type="PROSITE" id="PS50082">
    <property type="entry name" value="WD_REPEATS_2"/>
    <property type="match status" value="1"/>
</dbReference>
<evidence type="ECO:0000256" key="5">
    <source>
        <dbReference type="PROSITE-ProRule" id="PRU00221"/>
    </source>
</evidence>
<keyword evidence="8" id="KW-1185">Reference proteome</keyword>
<name>A0A8J5C0H8_CHIOP</name>
<dbReference type="SMART" id="SM00320">
    <property type="entry name" value="WD40"/>
    <property type="match status" value="3"/>
</dbReference>
<dbReference type="Proteomes" id="UP000770661">
    <property type="component" value="Unassembled WGS sequence"/>
</dbReference>
<keyword evidence="4" id="KW-0539">Nucleus</keyword>
<dbReference type="PROSITE" id="PS50294">
    <property type="entry name" value="WD_REPEATS_REGION"/>
    <property type="match status" value="1"/>
</dbReference>
<sequence>MAGSGGDESVLVKFVTKQEQYAVSGAPVLVDVQKNAAKLNELLHVFIRQGTQASRELPKFEFVVEGQLLVGKLGLHLEERERSLEGVVEVEYLEKLPPPTPKDSLHHDDWVSTVHASKQWLLTGCYDNTLHLWSMEGLAAGQGDRAHRLTIPAHRAPVKAVTWLNGDTSPYSFISTSIDQTAVVWVWRSETNAVECVSECYGHTQSVECVAVDEKKEYFATGSWDNLLKIWTTDSLSSLHLLLSRHPRSSTSLVHTIQRALHLTNEGWEIAFQWVPSHAGIPGNEVADSAARMALTDVNTTPFPLPLSAAKRLISRVCRSTWNNTLGDALRITSMGHYRSDFPPAVDTEKCPRFHSHRLVLQSQLLVLNVATCYLPTLLAAAGVPPSRQHAVIRLTCAFLRKTGQLPRL</sequence>
<dbReference type="InterPro" id="IPR012972">
    <property type="entry name" value="NLE"/>
</dbReference>
<dbReference type="PANTHER" id="PTHR19848:SF8">
    <property type="entry name" value="F-BOX AND WD REPEAT DOMAIN CONTAINING 7"/>
    <property type="match status" value="1"/>
</dbReference>
<dbReference type="InterPro" id="IPR001680">
    <property type="entry name" value="WD40_rpt"/>
</dbReference>
<dbReference type="InterPro" id="IPR015943">
    <property type="entry name" value="WD40/YVTN_repeat-like_dom_sf"/>
</dbReference>
<dbReference type="GO" id="GO:0005634">
    <property type="term" value="C:nucleus"/>
    <property type="evidence" value="ECO:0007669"/>
    <property type="project" value="UniProtKB-SubCell"/>
</dbReference>
<dbReference type="InterPro" id="IPR012337">
    <property type="entry name" value="RNaseH-like_sf"/>
</dbReference>
<comment type="subcellular location">
    <subcellularLocation>
        <location evidence="1">Nucleus</location>
    </subcellularLocation>
</comment>
<dbReference type="SUPFAM" id="SSF53098">
    <property type="entry name" value="Ribonuclease H-like"/>
    <property type="match status" value="1"/>
</dbReference>
<evidence type="ECO:0000256" key="4">
    <source>
        <dbReference type="ARBA" id="ARBA00023242"/>
    </source>
</evidence>
<gene>
    <name evidence="7" type="ORF">GWK47_014435</name>
</gene>
<evidence type="ECO:0000313" key="8">
    <source>
        <dbReference type="Proteomes" id="UP000770661"/>
    </source>
</evidence>
<evidence type="ECO:0000259" key="6">
    <source>
        <dbReference type="Pfam" id="PF08154"/>
    </source>
</evidence>
<accession>A0A8J5C0H8</accession>
<reference evidence="7" key="1">
    <citation type="submission" date="2020-07" db="EMBL/GenBank/DDBJ databases">
        <title>The High-quality genome of the commercially important snow crab, Chionoecetes opilio.</title>
        <authorList>
            <person name="Jeong J.-H."/>
            <person name="Ryu S."/>
        </authorList>
    </citation>
    <scope>NUCLEOTIDE SEQUENCE</scope>
    <source>
        <strain evidence="7">MADBK_172401_WGS</strain>
        <tissue evidence="7">Digestive gland</tissue>
    </source>
</reference>
<organism evidence="7 8">
    <name type="scientific">Chionoecetes opilio</name>
    <name type="common">Atlantic snow crab</name>
    <name type="synonym">Cancer opilio</name>
    <dbReference type="NCBI Taxonomy" id="41210"/>
    <lineage>
        <taxon>Eukaryota</taxon>
        <taxon>Metazoa</taxon>
        <taxon>Ecdysozoa</taxon>
        <taxon>Arthropoda</taxon>
        <taxon>Crustacea</taxon>
        <taxon>Multicrustacea</taxon>
        <taxon>Malacostraca</taxon>
        <taxon>Eumalacostraca</taxon>
        <taxon>Eucarida</taxon>
        <taxon>Decapoda</taxon>
        <taxon>Pleocyemata</taxon>
        <taxon>Brachyura</taxon>
        <taxon>Eubrachyura</taxon>
        <taxon>Majoidea</taxon>
        <taxon>Majidae</taxon>
        <taxon>Chionoecetes</taxon>
    </lineage>
</organism>
<dbReference type="OrthoDB" id="10251381at2759"/>
<feature type="domain" description="NLE" evidence="6">
    <location>
        <begin position="10"/>
        <end position="77"/>
    </location>
</feature>
<dbReference type="EMBL" id="JACEEZ010020660">
    <property type="protein sequence ID" value="KAG0714288.1"/>
    <property type="molecule type" value="Genomic_DNA"/>
</dbReference>
<dbReference type="PANTHER" id="PTHR19848">
    <property type="entry name" value="WD40 REPEAT PROTEIN"/>
    <property type="match status" value="1"/>
</dbReference>
<protein>
    <submittedName>
        <fullName evidence="7">Ribosome biogenesis protein WDR12</fullName>
    </submittedName>
</protein>
<dbReference type="Pfam" id="PF08154">
    <property type="entry name" value="NLE"/>
    <property type="match status" value="1"/>
</dbReference>
<dbReference type="InterPro" id="IPR036322">
    <property type="entry name" value="WD40_repeat_dom_sf"/>
</dbReference>
<evidence type="ECO:0000256" key="3">
    <source>
        <dbReference type="ARBA" id="ARBA00022737"/>
    </source>
</evidence>
<evidence type="ECO:0000256" key="1">
    <source>
        <dbReference type="ARBA" id="ARBA00004123"/>
    </source>
</evidence>
<keyword evidence="2 5" id="KW-0853">WD repeat</keyword>
<proteinExistence type="predicted"/>
<dbReference type="Gene3D" id="2.130.10.10">
    <property type="entry name" value="YVTN repeat-like/Quinoprotein amine dehydrogenase"/>
    <property type="match status" value="1"/>
</dbReference>
<evidence type="ECO:0000313" key="7">
    <source>
        <dbReference type="EMBL" id="KAG0714288.1"/>
    </source>
</evidence>
<comment type="caution">
    <text evidence="7">The sequence shown here is derived from an EMBL/GenBank/DDBJ whole genome shotgun (WGS) entry which is preliminary data.</text>
</comment>
<feature type="repeat" description="WD" evidence="5">
    <location>
        <begin position="200"/>
        <end position="241"/>
    </location>
</feature>
<keyword evidence="3" id="KW-0677">Repeat</keyword>
<dbReference type="Pfam" id="PF00400">
    <property type="entry name" value="WD40"/>
    <property type="match status" value="2"/>
</dbReference>
<evidence type="ECO:0000256" key="2">
    <source>
        <dbReference type="ARBA" id="ARBA00022574"/>
    </source>
</evidence>
<dbReference type="AlphaFoldDB" id="A0A8J5C0H8"/>